<dbReference type="RefSeq" id="WP_117365590.1">
    <property type="nucleotide sequence ID" value="NZ_CP024047.1"/>
</dbReference>
<organism evidence="3 6">
    <name type="scientific">Natrarchaeobaculum sulfurireducens</name>
    <dbReference type="NCBI Taxonomy" id="2044521"/>
    <lineage>
        <taxon>Archaea</taxon>
        <taxon>Methanobacteriati</taxon>
        <taxon>Methanobacteriota</taxon>
        <taxon>Stenosarchaea group</taxon>
        <taxon>Halobacteria</taxon>
        <taxon>Halobacteriales</taxon>
        <taxon>Natrialbaceae</taxon>
        <taxon>Natrarchaeobaculum</taxon>
    </lineage>
</organism>
<evidence type="ECO:0000313" key="4">
    <source>
        <dbReference type="EMBL" id="AXR83427.1"/>
    </source>
</evidence>
<feature type="region of interest" description="Disordered" evidence="2">
    <location>
        <begin position="1"/>
        <end position="39"/>
    </location>
</feature>
<sequence>MTTENDGDTDESVDRATDGGTEAAGGATAVETHEFADVQTEVDEVEFEELLEDPAYIDFLESIGQLTMPDDDVTLDELVELLPNDAVVPDGADDEAAESTATPRSKAVDAIVDALESDEVSQAQRAALREALGLESQKRTEVQLNHLKSRFLDLEAYIEAMEDFFDRNQTPLDELEDHRSAIESLEGELETLNDRLESVAQRLERVVDDRETDGDRLAELEDVLEQTRGTLQRNFTVIETELQTAKQWRTRVSDAAQASENEADGLDPVDASSDGA</sequence>
<proteinExistence type="predicted"/>
<dbReference type="EMBL" id="CP024047">
    <property type="protein sequence ID" value="AXR79685.1"/>
    <property type="molecule type" value="Genomic_DNA"/>
</dbReference>
<keyword evidence="5" id="KW-1185">Reference proteome</keyword>
<name>A0A346PJJ0_9EURY</name>
<reference evidence="3" key="3">
    <citation type="journal article" date="2019" name="Int. J. Syst. Evol. Microbiol.">
        <title>Natronolimnobius sulfurireducens sp. nov. and Halalkaliarchaeum desulfuricum gen. nov., sp. nov., the first sulfur-respiring alkaliphilic haloarchaea from hypersaline alkaline lakes.</title>
        <authorList>
            <person name="Sorokin D.Y."/>
            <person name="Yakimov M."/>
            <person name="Messina E."/>
            <person name="Merkel A.Y."/>
            <person name="Bale N.J."/>
            <person name="Sinninghe Damste J.S."/>
        </authorList>
    </citation>
    <scope>NUCLEOTIDE SEQUENCE</scope>
    <source>
        <strain evidence="4">AArc-Mg</strain>
        <strain evidence="3">AArc1</strain>
    </source>
</reference>
<feature type="compositionally biased region" description="Low complexity" evidence="2">
    <location>
        <begin position="18"/>
        <end position="30"/>
    </location>
</feature>
<evidence type="ECO:0000256" key="1">
    <source>
        <dbReference type="SAM" id="Coils"/>
    </source>
</evidence>
<feature type="coiled-coil region" evidence="1">
    <location>
        <begin position="175"/>
        <end position="213"/>
    </location>
</feature>
<feature type="region of interest" description="Disordered" evidence="2">
    <location>
        <begin position="252"/>
        <end position="276"/>
    </location>
</feature>
<accession>A0A346PV82</accession>
<reference evidence="5" key="2">
    <citation type="submission" date="2018-02" db="EMBL/GenBank/DDBJ databases">
        <title>Phenotypic and genomic properties of facultatively anaerobic sulfur-reducing natronoarchaea from hypersaline soda lakes.</title>
        <authorList>
            <person name="Sorokin D.Y."/>
            <person name="Kublanov I.V."/>
            <person name="Roman P."/>
            <person name="Sinninghe Damste J.S."/>
            <person name="Golyshin P.N."/>
            <person name="Rojo D."/>
            <person name="Ciordia S."/>
            <person name="Mena M.D.C."/>
            <person name="Ferrer M."/>
            <person name="Messina E."/>
            <person name="Smedile F."/>
            <person name="La Spada G."/>
            <person name="La Cono V."/>
            <person name="Yakimov M.M."/>
        </authorList>
    </citation>
    <scope>NUCLEOTIDE SEQUENCE [LARGE SCALE GENOMIC DNA]</scope>
    <source>
        <strain evidence="5">AArc-Mg</strain>
    </source>
</reference>
<dbReference type="Proteomes" id="UP000258707">
    <property type="component" value="Chromosome"/>
</dbReference>
<evidence type="ECO:0000313" key="3">
    <source>
        <dbReference type="EMBL" id="AXR79685.1"/>
    </source>
</evidence>
<feature type="region of interest" description="Disordered" evidence="2">
    <location>
        <begin position="86"/>
        <end position="105"/>
    </location>
</feature>
<dbReference type="AlphaFoldDB" id="A0A346PJJ0"/>
<reference evidence="6" key="1">
    <citation type="submission" date="2017-10" db="EMBL/GenBank/DDBJ databases">
        <title>Phenotypic and genomic properties of facultatively anaerobic sulfur-reducing natronoarchaea from hypersaline soda lakes.</title>
        <authorList>
            <person name="Sorokin D.Y."/>
            <person name="Kublanov I.V."/>
            <person name="Roman P."/>
            <person name="Sinninghe Damste J.S."/>
            <person name="Golyshin P.N."/>
            <person name="Rojo D."/>
            <person name="Ciordia S."/>
            <person name="Mena Md.C."/>
            <person name="Ferrer M."/>
            <person name="Messina E."/>
            <person name="Smedile F."/>
            <person name="La Spada G."/>
            <person name="La Cono V."/>
            <person name="Yakimov M.M."/>
        </authorList>
    </citation>
    <scope>NUCLEOTIDE SEQUENCE [LARGE SCALE GENOMIC DNA]</scope>
    <source>
        <strain evidence="6">AArc1</strain>
    </source>
</reference>
<feature type="compositionally biased region" description="Acidic residues" evidence="2">
    <location>
        <begin position="1"/>
        <end position="11"/>
    </location>
</feature>
<gene>
    <name evidence="3" type="ORF">AArc1_3392</name>
    <name evidence="4" type="ORF">AArcMg_3453</name>
</gene>
<accession>A0A346PJJ0</accession>
<protein>
    <submittedName>
        <fullName evidence="3">Uncharacterized protein</fullName>
    </submittedName>
</protein>
<evidence type="ECO:0000256" key="2">
    <source>
        <dbReference type="SAM" id="MobiDB-lite"/>
    </source>
</evidence>
<keyword evidence="1" id="KW-0175">Coiled coil</keyword>
<dbReference type="KEGG" id="nan:AArc1_3392"/>
<evidence type="ECO:0000313" key="6">
    <source>
        <dbReference type="Proteomes" id="UP000258707"/>
    </source>
</evidence>
<evidence type="ECO:0000313" key="5">
    <source>
        <dbReference type="Proteomes" id="UP000258613"/>
    </source>
</evidence>
<dbReference type="Proteomes" id="UP000258613">
    <property type="component" value="Chromosome"/>
</dbReference>
<dbReference type="EMBL" id="CP027033">
    <property type="protein sequence ID" value="AXR83427.1"/>
    <property type="molecule type" value="Genomic_DNA"/>
</dbReference>
<dbReference type="GeneID" id="37643938"/>
<dbReference type="KEGG" id="nag:AArcMg_3453"/>